<feature type="region of interest" description="Disordered" evidence="1">
    <location>
        <begin position="280"/>
        <end position="301"/>
    </location>
</feature>
<sequence length="321" mass="38071">MYSNELPVISDLKYQRCAQFAGIRLSLVQKCILKNALRNISLKYCANIIDSTFGEAPTPFRFRPQKNRYDDLALSERMDQHYYKATDMKTRKYQRTWVCSTPLKAIKQHPTIEFSNPVEEEEVYSPKSCRDIVDDDQVSRMIMSENRHRWVRPQRAMRLKELMQCGKAIKMRWYAFKFVVPQIRSLQGSFLKSTLRNISQKYYPKITMPFHFRPKNDCPVDVDANILERMDAHHDKPKGITTRKCQQTWVSARPWTESLSYRPSNCREVIQNARRHNKEMYPRKGSCGEGQQTRKRNKEDIPKLACPQRRMKWLMLSDKAF</sequence>
<dbReference type="InterPro" id="IPR006611">
    <property type="entry name" value="DUF1431_DROsp"/>
</dbReference>
<dbReference type="Proteomes" id="UP000092460">
    <property type="component" value="Unassembled WGS sequence"/>
</dbReference>
<reference evidence="2" key="2">
    <citation type="submission" date="2020-05" db="UniProtKB">
        <authorList>
            <consortium name="EnsemblMetazoa"/>
        </authorList>
    </citation>
    <scope>IDENTIFICATION</scope>
    <source>
        <strain evidence="2">IAEA</strain>
    </source>
</reference>
<protein>
    <submittedName>
        <fullName evidence="2">Uncharacterized protein</fullName>
    </submittedName>
</protein>
<name>A0A1B0ATS0_9MUSC</name>
<evidence type="ECO:0000256" key="1">
    <source>
        <dbReference type="SAM" id="MobiDB-lite"/>
    </source>
</evidence>
<keyword evidence="3" id="KW-1185">Reference proteome</keyword>
<dbReference type="EMBL" id="JXJN01003431">
    <property type="status" value="NOT_ANNOTATED_CDS"/>
    <property type="molecule type" value="Genomic_DNA"/>
</dbReference>
<reference evidence="3" key="1">
    <citation type="submission" date="2015-01" db="EMBL/GenBank/DDBJ databases">
        <authorList>
            <person name="Aksoy S."/>
            <person name="Warren W."/>
            <person name="Wilson R.K."/>
        </authorList>
    </citation>
    <scope>NUCLEOTIDE SEQUENCE [LARGE SCALE GENOMIC DNA]</scope>
    <source>
        <strain evidence="3">IAEA</strain>
    </source>
</reference>
<accession>A0A1B0ATS0</accession>
<dbReference type="VEuPathDB" id="VectorBase:GPPI008259"/>
<dbReference type="Pfam" id="PF07248">
    <property type="entry name" value="DUF1431"/>
    <property type="match status" value="1"/>
</dbReference>
<organism evidence="2 3">
    <name type="scientific">Glossina palpalis gambiensis</name>
    <dbReference type="NCBI Taxonomy" id="67801"/>
    <lineage>
        <taxon>Eukaryota</taxon>
        <taxon>Metazoa</taxon>
        <taxon>Ecdysozoa</taxon>
        <taxon>Arthropoda</taxon>
        <taxon>Hexapoda</taxon>
        <taxon>Insecta</taxon>
        <taxon>Pterygota</taxon>
        <taxon>Neoptera</taxon>
        <taxon>Endopterygota</taxon>
        <taxon>Diptera</taxon>
        <taxon>Brachycera</taxon>
        <taxon>Muscomorpha</taxon>
        <taxon>Hippoboscoidea</taxon>
        <taxon>Glossinidae</taxon>
        <taxon>Glossina</taxon>
    </lineage>
</organism>
<dbReference type="AlphaFoldDB" id="A0A1B0ATS0"/>
<dbReference type="EnsemblMetazoa" id="GPPI008259-RA">
    <property type="protein sequence ID" value="GPPI008259-PA"/>
    <property type="gene ID" value="GPPI008259"/>
</dbReference>
<proteinExistence type="predicted"/>
<evidence type="ECO:0000313" key="2">
    <source>
        <dbReference type="EnsemblMetazoa" id="GPPI008259-PA"/>
    </source>
</evidence>
<evidence type="ECO:0000313" key="3">
    <source>
        <dbReference type="Proteomes" id="UP000092460"/>
    </source>
</evidence>